<feature type="compositionally biased region" description="Polar residues" evidence="5">
    <location>
        <begin position="777"/>
        <end position="790"/>
    </location>
</feature>
<reference evidence="8 9" key="1">
    <citation type="journal article" date="2023" name="BMC Biol.">
        <title>The compact genome of the sponge Oopsacas minuta (Hexactinellida) is lacking key metazoan core genes.</title>
        <authorList>
            <person name="Santini S."/>
            <person name="Schenkelaars Q."/>
            <person name="Jourda C."/>
            <person name="Duchesne M."/>
            <person name="Belahbib H."/>
            <person name="Rocher C."/>
            <person name="Selva M."/>
            <person name="Riesgo A."/>
            <person name="Vervoort M."/>
            <person name="Leys S.P."/>
            <person name="Kodjabachian L."/>
            <person name="Le Bivic A."/>
            <person name="Borchiellini C."/>
            <person name="Claverie J.M."/>
            <person name="Renard E."/>
        </authorList>
    </citation>
    <scope>NUCLEOTIDE SEQUENCE [LARGE SCALE GENOMIC DNA]</scope>
    <source>
        <strain evidence="8">SPO-2</strain>
    </source>
</reference>
<dbReference type="InterPro" id="IPR016024">
    <property type="entry name" value="ARM-type_fold"/>
</dbReference>
<feature type="domain" description="N-terminal Ras-GEF" evidence="7">
    <location>
        <begin position="1305"/>
        <end position="1483"/>
    </location>
</feature>
<accession>A0AAV7KIW1</accession>
<feature type="repeat" description="ANK" evidence="3">
    <location>
        <begin position="338"/>
        <end position="370"/>
    </location>
</feature>
<evidence type="ECO:0000256" key="1">
    <source>
        <dbReference type="ARBA" id="ARBA00022737"/>
    </source>
</evidence>
<dbReference type="Gene3D" id="1.20.80.10">
    <property type="match status" value="1"/>
</dbReference>
<dbReference type="InterPro" id="IPR000651">
    <property type="entry name" value="Ras-like_Gua-exchang_fac_N"/>
</dbReference>
<dbReference type="PANTHER" id="PTHR24189">
    <property type="entry name" value="MYOTROPHIN"/>
    <property type="match status" value="1"/>
</dbReference>
<dbReference type="InterPro" id="IPR050745">
    <property type="entry name" value="Multifunctional_regulatory"/>
</dbReference>
<dbReference type="InterPro" id="IPR011993">
    <property type="entry name" value="PH-like_dom_sf"/>
</dbReference>
<organism evidence="8 9">
    <name type="scientific">Oopsacas minuta</name>
    <dbReference type="NCBI Taxonomy" id="111878"/>
    <lineage>
        <taxon>Eukaryota</taxon>
        <taxon>Metazoa</taxon>
        <taxon>Porifera</taxon>
        <taxon>Hexactinellida</taxon>
        <taxon>Hexasterophora</taxon>
        <taxon>Lyssacinosida</taxon>
        <taxon>Leucopsacidae</taxon>
        <taxon>Oopsacas</taxon>
    </lineage>
</organism>
<dbReference type="InterPro" id="IPR000299">
    <property type="entry name" value="FERM_domain"/>
</dbReference>
<dbReference type="SMART" id="SM00248">
    <property type="entry name" value="ANK"/>
    <property type="match status" value="3"/>
</dbReference>
<dbReference type="PROSITE" id="PS50057">
    <property type="entry name" value="FERM_3"/>
    <property type="match status" value="1"/>
</dbReference>
<dbReference type="Gene3D" id="2.30.29.30">
    <property type="entry name" value="Pleckstrin-homology domain (PH domain)/Phosphotyrosine-binding domain (PTB)"/>
    <property type="match status" value="2"/>
</dbReference>
<evidence type="ECO:0000256" key="4">
    <source>
        <dbReference type="PROSITE-ProRule" id="PRU00135"/>
    </source>
</evidence>
<dbReference type="InterPro" id="IPR023578">
    <property type="entry name" value="Ras_GEF_dom_sf"/>
</dbReference>
<feature type="region of interest" description="Disordered" evidence="5">
    <location>
        <begin position="732"/>
        <end position="790"/>
    </location>
</feature>
<feature type="compositionally biased region" description="Basic and acidic residues" evidence="5">
    <location>
        <begin position="878"/>
        <end position="889"/>
    </location>
</feature>
<dbReference type="SUPFAM" id="SSF50729">
    <property type="entry name" value="PH domain-like"/>
    <property type="match status" value="2"/>
</dbReference>
<name>A0AAV7KIW1_9METZ</name>
<dbReference type="Gene3D" id="1.20.870.10">
    <property type="entry name" value="Son of sevenless (SoS) protein Chain: S domain 1"/>
    <property type="match status" value="1"/>
</dbReference>
<dbReference type="CDD" id="cd14473">
    <property type="entry name" value="FERM_B-lobe"/>
    <property type="match status" value="1"/>
</dbReference>
<dbReference type="SMART" id="SM00295">
    <property type="entry name" value="B41"/>
    <property type="match status" value="1"/>
</dbReference>
<dbReference type="PANTHER" id="PTHR24189:SF50">
    <property type="entry name" value="ANKYRIN REPEAT AND SOCS BOX PROTEIN 2"/>
    <property type="match status" value="1"/>
</dbReference>
<protein>
    <submittedName>
        <fullName evidence="8">Uncharacterized protein</fullName>
    </submittedName>
</protein>
<evidence type="ECO:0000256" key="5">
    <source>
        <dbReference type="SAM" id="MobiDB-lite"/>
    </source>
</evidence>
<dbReference type="SUPFAM" id="SSF47031">
    <property type="entry name" value="Second domain of FERM"/>
    <property type="match status" value="1"/>
</dbReference>
<keyword evidence="2 3" id="KW-0040">ANK repeat</keyword>
<dbReference type="Proteomes" id="UP001165289">
    <property type="component" value="Unassembled WGS sequence"/>
</dbReference>
<keyword evidence="1" id="KW-0677">Repeat</keyword>
<dbReference type="PROSITE" id="PS50088">
    <property type="entry name" value="ANK_REPEAT"/>
    <property type="match status" value="2"/>
</dbReference>
<dbReference type="Pfam" id="PF12796">
    <property type="entry name" value="Ank_2"/>
    <property type="match status" value="1"/>
</dbReference>
<dbReference type="Gene3D" id="1.25.10.10">
    <property type="entry name" value="Leucine-rich Repeat Variant"/>
    <property type="match status" value="1"/>
</dbReference>
<feature type="repeat" description="ANK" evidence="3">
    <location>
        <begin position="371"/>
        <end position="403"/>
    </location>
</feature>
<sequence>MLRTIFKRRNNIPISATADTFEIEYEPEIVLPPSSGQPKPPGALQNTYELWYLGTKQVAEAKTISTLIYTIKQMRKKSRGKTRVTFSFAQGTLNIQTIGGNKETILSLPFYSVALCVLDPVRESGCIAISSTVKMVHEVHVFQGITHEQAQEVVLGLGLAFSEAGKVQNQVFADNPSLFQWENYQMSRSRVDHNYNPSVVHNTPTRHSPHLTPTLNWNPQKIPAYNSGKGMRPKLKHERELSSEQSQLFASPSPTSHIRVPADISYDATPKDKYDSLEDMISVIKENNKQIMASYKRDNAFVGGFFFQAVRAIFSSNTLRLNDLLTRKNININSKDSSGNSLLHYATLQCNPKMVLFLIKQNADINQGDKHGITPLHCAAANHSTQMVKCLLRHNADVNVVDENRRSPIFMLYIKNTQKGELVTHLVENGAFITREDINGLKPADIWMDLQSFQQSLITSLCNCFMQSVPIAYQPGDILESFSTSISGSLHTTTIPTRHASVLSLPPSDVDTILMFHNEPLTEEERIAKLEKLRLSSSQFSLVSEDPLAEEARKLCENTAAMVKVADKIVQHLDREQPMMPLDLSNINEVLKQLGVSEELTMSSTFYQQLKNLQEEVKRKDWERRKYGHSLKRSQTRAEGEFGMRGLEGTGPRELYLPDGAKLGQLKKSASETMLHLINVSKEVTQREGPTMDDGILSTQKQIEIRPGFMRAMRQLKKPIFSFFASEAVTIPKPDSKNRRVQPRNDPPPELKSPKLRRKPSYTPKPLNIENDLDSMQGDSLSSVPETGSENSEIFNKLVSKLDPEGDRMGKITQLPLIEHPSVSDMFKMESFSRAKSIYNKRQDIPGGWMTSQEQEPAKSHFHIDPDSGKTRFVFSDEARQRADSEPTKKQQFGPSVQANDRVVKREDALKRRTGNYSDSTIGNKLSTRPVHLQLGTRHESHSKSNISGGGVSNIIAHPLGIEDSNSEPGAIFIFKLLKLSANYECLGYLLAHMGLSKFFKRFLLYARASGVSEEMRINMAILINNLFEVMKSESQRKSIEAGMLELVVQLVDSYWPLPGVALSVLTNVIDSEYHHNYITTVAKSPIGPLLRCLNFEILDIDSGIESGRKRTSKTREQRESIDTSSGIWTESTPLQRLQQPEHLPASRSSRDSMYDSGKHSFDFRKKLEQTSEPLRSVLLPISDPKTVILHILAYASHNDTMKSQLMNGHSLRIINECLYDSKEEHVLLALNTIANVALKPSSHRVLAEATLLRKLRSFLKQESMVAHQAARALIYMGEFDVEDVYLFDKSDVEVSIKYASMEDGTPFVKGGTLEALVEVLTNLPRSLWGGIQLMSPGPKGNCNASLNRSRSRAVRVEPTEEKIFEFFLTTCRSFCEPIILFRLLIHRFRDRFSYSLFDWNLVDLPASRLVYHALPPTASIPKTQRLVLRVVQSWLRNFPEDFKKFDYMTDEVKHLLLYPLKKVKGPYYDYGQTIKNLLSQIHIKQRFKEPDPIVFRNPHHQHVYHICNKYIVEGMLPVKLEDAILLSALQIYIETVTEKKQKKVFSQESTKLKNIVPAEFMKVKNIGRRIKDKHLEYTRQQLNERDSKHLYIQYCHELPGFGCQFFAIKEIILKRKYSPVQSRLLGISFNKIVVLDIHTKDSLIEFPFSTLKSWFPNTNDKTIVLTFKKRRYLFLVQNTR</sequence>
<evidence type="ECO:0000259" key="6">
    <source>
        <dbReference type="PROSITE" id="PS50057"/>
    </source>
</evidence>
<dbReference type="SUPFAM" id="SSF48366">
    <property type="entry name" value="Ras GEF"/>
    <property type="match status" value="1"/>
</dbReference>
<dbReference type="InterPro" id="IPR019748">
    <property type="entry name" value="FERM_central"/>
</dbReference>
<dbReference type="InterPro" id="IPR014352">
    <property type="entry name" value="FERM/acyl-CoA-bd_prot_sf"/>
</dbReference>
<evidence type="ECO:0000256" key="3">
    <source>
        <dbReference type="PROSITE-ProRule" id="PRU00023"/>
    </source>
</evidence>
<evidence type="ECO:0000313" key="9">
    <source>
        <dbReference type="Proteomes" id="UP001165289"/>
    </source>
</evidence>
<comment type="caution">
    <text evidence="8">The sequence shown here is derived from an EMBL/GenBank/DDBJ whole genome shotgun (WGS) entry which is preliminary data.</text>
</comment>
<dbReference type="SUPFAM" id="SSF48371">
    <property type="entry name" value="ARM repeat"/>
    <property type="match status" value="1"/>
</dbReference>
<dbReference type="EMBL" id="JAKMXF010000022">
    <property type="protein sequence ID" value="KAI6660860.1"/>
    <property type="molecule type" value="Genomic_DNA"/>
</dbReference>
<keyword evidence="4" id="KW-0344">Guanine-nucleotide releasing factor</keyword>
<evidence type="ECO:0000259" key="7">
    <source>
        <dbReference type="PROSITE" id="PS50212"/>
    </source>
</evidence>
<gene>
    <name evidence="8" type="ORF">LOD99_13584</name>
</gene>
<dbReference type="InterPro" id="IPR011989">
    <property type="entry name" value="ARM-like"/>
</dbReference>
<feature type="compositionally biased region" description="Basic and acidic residues" evidence="5">
    <location>
        <begin position="1149"/>
        <end position="1158"/>
    </location>
</feature>
<feature type="compositionally biased region" description="Polar residues" evidence="5">
    <location>
        <begin position="890"/>
        <end position="899"/>
    </location>
</feature>
<dbReference type="PROSITE" id="PS50212">
    <property type="entry name" value="RASGEF_NTER"/>
    <property type="match status" value="1"/>
</dbReference>
<feature type="region of interest" description="Disordered" evidence="5">
    <location>
        <begin position="878"/>
        <end position="900"/>
    </location>
</feature>
<dbReference type="Pfam" id="PF00618">
    <property type="entry name" value="RasGEF_N"/>
    <property type="match status" value="1"/>
</dbReference>
<dbReference type="InterPro" id="IPR019749">
    <property type="entry name" value="Band_41_domain"/>
</dbReference>
<dbReference type="SUPFAM" id="SSF48403">
    <property type="entry name" value="Ankyrin repeat"/>
    <property type="match status" value="1"/>
</dbReference>
<dbReference type="PROSITE" id="PS50297">
    <property type="entry name" value="ANK_REP_REGION"/>
    <property type="match status" value="2"/>
</dbReference>
<evidence type="ECO:0000256" key="2">
    <source>
        <dbReference type="ARBA" id="ARBA00023043"/>
    </source>
</evidence>
<dbReference type="Gene3D" id="1.25.40.20">
    <property type="entry name" value="Ankyrin repeat-containing domain"/>
    <property type="match status" value="1"/>
</dbReference>
<dbReference type="InterPro" id="IPR036770">
    <property type="entry name" value="Ankyrin_rpt-contain_sf"/>
</dbReference>
<dbReference type="Pfam" id="PF00373">
    <property type="entry name" value="FERM_M"/>
    <property type="match status" value="1"/>
</dbReference>
<feature type="region of interest" description="Disordered" evidence="5">
    <location>
        <begin position="1133"/>
        <end position="1158"/>
    </location>
</feature>
<dbReference type="GO" id="GO:0005085">
    <property type="term" value="F:guanyl-nucleotide exchange factor activity"/>
    <property type="evidence" value="ECO:0007669"/>
    <property type="project" value="UniProtKB-KW"/>
</dbReference>
<dbReference type="InterPro" id="IPR035963">
    <property type="entry name" value="FERM_2"/>
</dbReference>
<evidence type="ECO:0000313" key="8">
    <source>
        <dbReference type="EMBL" id="KAI6660860.1"/>
    </source>
</evidence>
<dbReference type="InterPro" id="IPR002110">
    <property type="entry name" value="Ankyrin_rpt"/>
</dbReference>
<feature type="domain" description="FERM" evidence="6">
    <location>
        <begin position="1382"/>
        <end position="1681"/>
    </location>
</feature>
<keyword evidence="9" id="KW-1185">Reference proteome</keyword>
<proteinExistence type="predicted"/>